<dbReference type="SMART" id="SM00326">
    <property type="entry name" value="SH3"/>
    <property type="match status" value="3"/>
</dbReference>
<dbReference type="STRING" id="765440.A0A0C3GJD6"/>
<dbReference type="Pfam" id="PF03983">
    <property type="entry name" value="SHD1"/>
    <property type="match status" value="1"/>
</dbReference>
<comment type="subcellular location">
    <subcellularLocation>
        <location evidence="3">Cell membrane</location>
        <topology evidence="3">Peripheral membrane protein</topology>
        <orientation evidence="3">Cytoplasmic side</orientation>
    </subcellularLocation>
    <subcellularLocation>
        <location evidence="2">Cytoplasm</location>
        <location evidence="2">Cytoskeleton</location>
        <location evidence="2">Actin patch</location>
    </subcellularLocation>
    <subcellularLocation>
        <location evidence="1">Endosome membrane</location>
        <topology evidence="1">Peripheral membrane protein</topology>
        <orientation evidence="1">Cytoplasmic side</orientation>
    </subcellularLocation>
</comment>
<dbReference type="GO" id="GO:0030479">
    <property type="term" value="C:actin cortical patch"/>
    <property type="evidence" value="ECO:0007669"/>
    <property type="project" value="UniProtKB-SubCell"/>
</dbReference>
<dbReference type="Proteomes" id="UP000054166">
    <property type="component" value="Unassembled WGS sequence"/>
</dbReference>
<sequence>MATEDLEEYLAVLKASYDYEPQSDEEIAIKEDQLLFLLHKTDQDWWKVKIKGESQEEESPSGLVPAAYVEQAGHTSVVNALYDYEANAAGELSVKEGDVLLVFDKEDAWLLVQSQAEGGKAGFVPENYVEATTNDGEEEPAAPGGIVVSPSPPRPVSTYVDPADRVASAKATADDIKTWSVSEIDKKGKKKKGTLGVGNGAVFFASDSDKVTPVQKWQVVDIGATSIEKSKHVHIEVGGSAPISLHFNAGSKDTAEAIITKLQSSKALSATPRPSISSQPEVPHITASPPPALRHPDDLQKSSKIGASVRFAPTSPTVIPRSPSVEEYAERESEPELDPEAEDERGAHLGAVHTGEDTADALYDFDADGEDELSVKEGEHLVIVEKDSDEWWKCRNSEGAEGVVPASYLEVTSTGSHNAVTAAAVDDEPEDEAEREAEEQRAAEERAELSRIAHEQAEKQRAEKERKKQEQASRARAAAASAEADRKRREKEKAAEAEAERKRRQEAKRAEDEAKRTEQAAAEKSERRSSSRPNGESSSSSRTPDGKRAPPAEKTRIWHDRSGQFRVEAAFLGFSGGKLRLHKVNGVVIEVPSEKMSTEDMRYIEKVTHKRASGQRASPNMSDDDIPLAQQRKQLNASRSPTPKKGPMIDWFDFFLSAGCDVDDCTRYASSFERDKIDEAILPDITDATMRSLGLREGDIIRVTKAIELRDPKKTKASAQEQLLRDEAMARQLQEEERSGKKQTSPAPNLFAAGPGGALKQPRRGRPQPSKNGPASTVDLNAINTASDNIQRTSSPQASSPASTPVQAPPRSSSALAPVVSSGFDDEAWTPRPSSTKPLAPTPPVATVRAPSAPPVSAPPTAVTVSPPQPSSAQPQNSGSSLAKTTESDIFDQLSRLSQLRPAMSSPAFNHNSPPAASPPPASYHSGLGMGSSPIPIGQHVQNQQSGLLAPQQNGPRGPYAPVPTNQSLLQPLIPTTSVLNSFVPTRPGAIQGQPQQSFIPSQVTGFPNSPQPMMQQPTGFPSMGPMLPQPTGMAGTNFSGFGATPSFQNNGSFSGVQTSGF</sequence>
<feature type="compositionally biased region" description="Acidic residues" evidence="12">
    <location>
        <begin position="425"/>
        <end position="437"/>
    </location>
</feature>
<dbReference type="GO" id="GO:0043130">
    <property type="term" value="F:ubiquitin binding"/>
    <property type="evidence" value="ECO:0007669"/>
    <property type="project" value="InterPro"/>
</dbReference>
<comment type="similarity">
    <text evidence="4">Belongs to the SLA1 family.</text>
</comment>
<evidence type="ECO:0000256" key="10">
    <source>
        <dbReference type="ARBA" id="ARBA00023212"/>
    </source>
</evidence>
<proteinExistence type="inferred from homology"/>
<dbReference type="OrthoDB" id="5971719at2759"/>
<protein>
    <recommendedName>
        <fullName evidence="5">Actin cytoskeleton-regulatory complex protein SLA1</fullName>
    </recommendedName>
</protein>
<dbReference type="Gene3D" id="2.30.30.700">
    <property type="entry name" value="SLA1 homology domain 1"/>
    <property type="match status" value="1"/>
</dbReference>
<evidence type="ECO:0000256" key="3">
    <source>
        <dbReference type="ARBA" id="ARBA00004413"/>
    </source>
</evidence>
<dbReference type="InterPro" id="IPR056996">
    <property type="entry name" value="PH_SLA1"/>
</dbReference>
<dbReference type="FunCoup" id="A0A0C3GJD6">
    <property type="interactions" value="199"/>
</dbReference>
<feature type="region of interest" description="Disordered" evidence="12">
    <location>
        <begin position="266"/>
        <end position="343"/>
    </location>
</feature>
<feature type="compositionally biased region" description="Polar residues" evidence="12">
    <location>
        <begin position="940"/>
        <end position="955"/>
    </location>
</feature>
<feature type="compositionally biased region" description="Basic and acidic residues" evidence="12">
    <location>
        <begin position="544"/>
        <end position="560"/>
    </location>
</feature>
<reference evidence="15" key="2">
    <citation type="submission" date="2015-01" db="EMBL/GenBank/DDBJ databases">
        <title>Evolutionary Origins and Diversification of the Mycorrhizal Mutualists.</title>
        <authorList>
            <consortium name="DOE Joint Genome Institute"/>
            <consortium name="Mycorrhizal Genomics Consortium"/>
            <person name="Kohler A."/>
            <person name="Kuo A."/>
            <person name="Nagy L.G."/>
            <person name="Floudas D."/>
            <person name="Copeland A."/>
            <person name="Barry K.W."/>
            <person name="Cichocki N."/>
            <person name="Veneault-Fourrey C."/>
            <person name="LaButti K."/>
            <person name="Lindquist E.A."/>
            <person name="Lipzen A."/>
            <person name="Lundell T."/>
            <person name="Morin E."/>
            <person name="Murat C."/>
            <person name="Riley R."/>
            <person name="Ohm R."/>
            <person name="Sun H."/>
            <person name="Tunlid A."/>
            <person name="Henrissat B."/>
            <person name="Grigoriev I.V."/>
            <person name="Hibbett D.S."/>
            <person name="Martin F."/>
        </authorList>
    </citation>
    <scope>NUCLEOTIDE SEQUENCE [LARGE SCALE GENOMIC DNA]</scope>
    <source>
        <strain evidence="15">F 1598</strain>
    </source>
</reference>
<dbReference type="GO" id="GO:0003779">
    <property type="term" value="F:actin binding"/>
    <property type="evidence" value="ECO:0007669"/>
    <property type="project" value="UniProtKB-KW"/>
</dbReference>
<dbReference type="Gene3D" id="1.10.150.50">
    <property type="entry name" value="Transcription Factor, Ets-1"/>
    <property type="match status" value="1"/>
</dbReference>
<dbReference type="InterPro" id="IPR001452">
    <property type="entry name" value="SH3_domain"/>
</dbReference>
<feature type="compositionally biased region" description="Low complexity" evidence="12">
    <location>
        <begin position="793"/>
        <end position="810"/>
    </location>
</feature>
<dbReference type="PROSITE" id="PS50002">
    <property type="entry name" value="SH3"/>
    <property type="match status" value="2"/>
</dbReference>
<evidence type="ECO:0000256" key="7">
    <source>
        <dbReference type="ARBA" id="ARBA00022583"/>
    </source>
</evidence>
<keyword evidence="9" id="KW-0009">Actin-binding</keyword>
<evidence type="ECO:0000256" key="2">
    <source>
        <dbReference type="ARBA" id="ARBA00004134"/>
    </source>
</evidence>
<dbReference type="EMBL" id="KN832972">
    <property type="protein sequence ID" value="KIM90761.1"/>
    <property type="molecule type" value="Genomic_DNA"/>
</dbReference>
<feature type="region of interest" description="Disordered" evidence="12">
    <location>
        <begin position="414"/>
        <end position="560"/>
    </location>
</feature>
<feature type="compositionally biased region" description="Low complexity" evidence="12">
    <location>
        <begin position="531"/>
        <end position="542"/>
    </location>
</feature>
<feature type="compositionally biased region" description="Basic and acidic residues" evidence="12">
    <location>
        <begin position="731"/>
        <end position="740"/>
    </location>
</feature>
<name>A0A0C3GJD6_PILCF</name>
<dbReference type="CDD" id="cd00174">
    <property type="entry name" value="SH3"/>
    <property type="match status" value="1"/>
</dbReference>
<evidence type="ECO:0000256" key="12">
    <source>
        <dbReference type="SAM" id="MobiDB-lite"/>
    </source>
</evidence>
<feature type="compositionally biased region" description="Low complexity" evidence="12">
    <location>
        <begin position="905"/>
        <end position="915"/>
    </location>
</feature>
<gene>
    <name evidence="14" type="ORF">PILCRDRAFT_146015</name>
</gene>
<dbReference type="AlphaFoldDB" id="A0A0C3GJD6"/>
<feature type="compositionally biased region" description="Basic and acidic residues" evidence="12">
    <location>
        <begin position="438"/>
        <end position="473"/>
    </location>
</feature>
<feature type="region of interest" description="Disordered" evidence="12">
    <location>
        <begin position="134"/>
        <end position="157"/>
    </location>
</feature>
<evidence type="ECO:0000313" key="14">
    <source>
        <dbReference type="EMBL" id="KIM90761.1"/>
    </source>
</evidence>
<feature type="domain" description="SH3" evidence="13">
    <location>
        <begin position="354"/>
        <end position="414"/>
    </location>
</feature>
<dbReference type="Pfam" id="PF00018">
    <property type="entry name" value="SH3_1"/>
    <property type="match status" value="2"/>
</dbReference>
<dbReference type="InterPro" id="IPR036028">
    <property type="entry name" value="SH3-like_dom_sf"/>
</dbReference>
<dbReference type="CDD" id="cd11773">
    <property type="entry name" value="SH3_Sla1p_1"/>
    <property type="match status" value="1"/>
</dbReference>
<keyword evidence="10" id="KW-0963">Cytoplasm</keyword>
<keyword evidence="7" id="KW-0254">Endocytosis</keyword>
<evidence type="ECO:0000256" key="6">
    <source>
        <dbReference type="ARBA" id="ARBA00022443"/>
    </source>
</evidence>
<evidence type="ECO:0000256" key="5">
    <source>
        <dbReference type="ARBA" id="ARBA00020357"/>
    </source>
</evidence>
<dbReference type="GO" id="GO:0005886">
    <property type="term" value="C:plasma membrane"/>
    <property type="evidence" value="ECO:0007669"/>
    <property type="project" value="UniProtKB-SubCell"/>
</dbReference>
<reference evidence="14 15" key="1">
    <citation type="submission" date="2014-04" db="EMBL/GenBank/DDBJ databases">
        <authorList>
            <consortium name="DOE Joint Genome Institute"/>
            <person name="Kuo A."/>
            <person name="Tarkka M."/>
            <person name="Buscot F."/>
            <person name="Kohler A."/>
            <person name="Nagy L.G."/>
            <person name="Floudas D."/>
            <person name="Copeland A."/>
            <person name="Barry K.W."/>
            <person name="Cichocki N."/>
            <person name="Veneault-Fourrey C."/>
            <person name="LaButti K."/>
            <person name="Lindquist E.A."/>
            <person name="Lipzen A."/>
            <person name="Lundell T."/>
            <person name="Morin E."/>
            <person name="Murat C."/>
            <person name="Sun H."/>
            <person name="Tunlid A."/>
            <person name="Henrissat B."/>
            <person name="Grigoriev I.V."/>
            <person name="Hibbett D.S."/>
            <person name="Martin F."/>
            <person name="Nordberg H.P."/>
            <person name="Cantor M.N."/>
            <person name="Hua S.X."/>
        </authorList>
    </citation>
    <scope>NUCLEOTIDE SEQUENCE [LARGE SCALE GENOMIC DNA]</scope>
    <source>
        <strain evidence="14 15">F 1598</strain>
    </source>
</reference>
<dbReference type="PANTHER" id="PTHR15735:SF12">
    <property type="entry name" value="CDC42-INTERACTING PROTEIN 4, ISOFORM B"/>
    <property type="match status" value="1"/>
</dbReference>
<keyword evidence="15" id="KW-1185">Reference proteome</keyword>
<feature type="region of interest" description="Disordered" evidence="12">
    <location>
        <begin position="1015"/>
        <end position="1062"/>
    </location>
</feature>
<dbReference type="GO" id="GO:0042802">
    <property type="term" value="F:identical protein binding"/>
    <property type="evidence" value="ECO:0007669"/>
    <property type="project" value="InterPro"/>
</dbReference>
<feature type="compositionally biased region" description="Basic and acidic residues" evidence="12">
    <location>
        <begin position="483"/>
        <end position="529"/>
    </location>
</feature>
<dbReference type="GO" id="GO:0010008">
    <property type="term" value="C:endosome membrane"/>
    <property type="evidence" value="ECO:0007669"/>
    <property type="project" value="UniProtKB-SubCell"/>
</dbReference>
<dbReference type="Pfam" id="PF24081">
    <property type="entry name" value="PH_SLA1"/>
    <property type="match status" value="1"/>
</dbReference>
<dbReference type="Pfam" id="PF14604">
    <property type="entry name" value="SH3_9"/>
    <property type="match status" value="1"/>
</dbReference>
<feature type="compositionally biased region" description="Polar residues" evidence="12">
    <location>
        <begin position="266"/>
        <end position="280"/>
    </location>
</feature>
<evidence type="ECO:0000256" key="8">
    <source>
        <dbReference type="ARBA" id="ARBA00022753"/>
    </source>
</evidence>
<dbReference type="InParanoid" id="A0A0C3GJD6"/>
<evidence type="ECO:0000256" key="1">
    <source>
        <dbReference type="ARBA" id="ARBA00004125"/>
    </source>
</evidence>
<dbReference type="HOGENOM" id="CLU_006319_0_0_1"/>
<evidence type="ECO:0000256" key="4">
    <source>
        <dbReference type="ARBA" id="ARBA00007948"/>
    </source>
</evidence>
<dbReference type="InterPro" id="IPR035800">
    <property type="entry name" value="Sla1_SH3_1"/>
</dbReference>
<feature type="domain" description="SH3" evidence="13">
    <location>
        <begin position="73"/>
        <end position="134"/>
    </location>
</feature>
<dbReference type="Gene3D" id="2.30.30.40">
    <property type="entry name" value="SH3 Domains"/>
    <property type="match status" value="3"/>
</dbReference>
<dbReference type="PRINTS" id="PR00452">
    <property type="entry name" value="SH3DOMAIN"/>
</dbReference>
<keyword evidence="6 11" id="KW-0728">SH3 domain</keyword>
<dbReference type="GO" id="GO:0030674">
    <property type="term" value="F:protein-macromolecule adaptor activity"/>
    <property type="evidence" value="ECO:0007669"/>
    <property type="project" value="InterPro"/>
</dbReference>
<accession>A0A0C3GJD6</accession>
<feature type="compositionally biased region" description="Polar residues" evidence="12">
    <location>
        <begin position="1035"/>
        <end position="1062"/>
    </location>
</feature>
<keyword evidence="10" id="KW-0206">Cytoskeleton</keyword>
<evidence type="ECO:0000313" key="15">
    <source>
        <dbReference type="Proteomes" id="UP000054166"/>
    </source>
</evidence>
<dbReference type="GO" id="GO:0006897">
    <property type="term" value="P:endocytosis"/>
    <property type="evidence" value="ECO:0007669"/>
    <property type="project" value="UniProtKB-KW"/>
</dbReference>
<evidence type="ECO:0000259" key="13">
    <source>
        <dbReference type="PROSITE" id="PS50002"/>
    </source>
</evidence>
<feature type="region of interest" description="Disordered" evidence="12">
    <location>
        <begin position="731"/>
        <end position="968"/>
    </location>
</feature>
<feature type="compositionally biased region" description="Low complexity" evidence="12">
    <location>
        <begin position="859"/>
        <end position="876"/>
    </location>
</feature>
<evidence type="ECO:0000256" key="9">
    <source>
        <dbReference type="ARBA" id="ARBA00023203"/>
    </source>
</evidence>
<dbReference type="SUPFAM" id="SSF50044">
    <property type="entry name" value="SH3-domain"/>
    <property type="match status" value="3"/>
</dbReference>
<dbReference type="InterPro" id="IPR013761">
    <property type="entry name" value="SAM/pointed_sf"/>
</dbReference>
<evidence type="ECO:0000256" key="11">
    <source>
        <dbReference type="PROSITE-ProRule" id="PRU00192"/>
    </source>
</evidence>
<keyword evidence="8" id="KW-0967">Endosome</keyword>
<dbReference type="InterPro" id="IPR007131">
    <property type="entry name" value="SHD1"/>
</dbReference>
<feature type="compositionally biased region" description="Polar residues" evidence="12">
    <location>
        <begin position="769"/>
        <end position="792"/>
    </location>
</feature>
<dbReference type="PANTHER" id="PTHR15735">
    <property type="entry name" value="FCH AND DOUBLE SH3 DOMAINS PROTEIN"/>
    <property type="match status" value="1"/>
</dbReference>
<organism evidence="14 15">
    <name type="scientific">Piloderma croceum (strain F 1598)</name>
    <dbReference type="NCBI Taxonomy" id="765440"/>
    <lineage>
        <taxon>Eukaryota</taxon>
        <taxon>Fungi</taxon>
        <taxon>Dikarya</taxon>
        <taxon>Basidiomycota</taxon>
        <taxon>Agaricomycotina</taxon>
        <taxon>Agaricomycetes</taxon>
        <taxon>Agaricomycetidae</taxon>
        <taxon>Atheliales</taxon>
        <taxon>Atheliaceae</taxon>
        <taxon>Piloderma</taxon>
    </lineage>
</organism>